<dbReference type="EMBL" id="FN543093">
    <property type="protein sequence ID" value="CBA32226.1"/>
    <property type="molecule type" value="Genomic_DNA"/>
</dbReference>
<keyword evidence="4" id="KW-0804">Transcription</keyword>
<evidence type="ECO:0000313" key="6">
    <source>
        <dbReference type="EMBL" id="CBA32226.1"/>
    </source>
</evidence>
<dbReference type="GO" id="GO:0003677">
    <property type="term" value="F:DNA binding"/>
    <property type="evidence" value="ECO:0007669"/>
    <property type="project" value="UniProtKB-KW"/>
</dbReference>
<dbReference type="Gene3D" id="3.40.190.10">
    <property type="entry name" value="Periplasmic binding protein-like II"/>
    <property type="match status" value="2"/>
</dbReference>
<dbReference type="InterPro" id="IPR000847">
    <property type="entry name" value="LysR_HTH_N"/>
</dbReference>
<dbReference type="InterPro" id="IPR050389">
    <property type="entry name" value="LysR-type_TF"/>
</dbReference>
<evidence type="ECO:0000259" key="5">
    <source>
        <dbReference type="PROSITE" id="PS50931"/>
    </source>
</evidence>
<dbReference type="KEGG" id="ctu:CTU_28100"/>
<dbReference type="Proteomes" id="UP000002069">
    <property type="component" value="Chromosome"/>
</dbReference>
<comment type="similarity">
    <text evidence="1">Belongs to the LysR transcriptional regulatory family.</text>
</comment>
<dbReference type="InterPro" id="IPR005119">
    <property type="entry name" value="LysR_subst-bd"/>
</dbReference>
<feature type="domain" description="HTH lysR-type" evidence="5">
    <location>
        <begin position="25"/>
        <end position="82"/>
    </location>
</feature>
<reference evidence="7" key="2">
    <citation type="journal article" date="2011" name="J. Bacteriol.">
        <title>Complete genome sequence of Cronobacter turicensis LMG 23827, a food-borne pathogen causing deaths in neonates.</title>
        <authorList>
            <person name="Stephan R."/>
            <person name="Lehner A."/>
            <person name="Tischler P."/>
            <person name="Rattei T."/>
        </authorList>
    </citation>
    <scope>NUCLEOTIDE SEQUENCE [LARGE SCALE GENOMIC DNA]</scope>
    <source>
        <strain evidence="7">DSM 18703 / CCUG 55852 / LMG 23827 / z3032</strain>
    </source>
</reference>
<dbReference type="PATRIC" id="fig|693216.3.peg.2655"/>
<dbReference type="PRINTS" id="PR00039">
    <property type="entry name" value="HTHLYSR"/>
</dbReference>
<dbReference type="HOGENOM" id="CLU_039613_39_0_6"/>
<keyword evidence="7" id="KW-1185">Reference proteome</keyword>
<dbReference type="InterPro" id="IPR036388">
    <property type="entry name" value="WH-like_DNA-bd_sf"/>
</dbReference>
<dbReference type="Pfam" id="PF00126">
    <property type="entry name" value="HTH_1"/>
    <property type="match status" value="1"/>
</dbReference>
<dbReference type="Gene3D" id="1.10.10.10">
    <property type="entry name" value="Winged helix-like DNA-binding domain superfamily/Winged helix DNA-binding domain"/>
    <property type="match status" value="1"/>
</dbReference>
<evidence type="ECO:0000256" key="2">
    <source>
        <dbReference type="ARBA" id="ARBA00023015"/>
    </source>
</evidence>
<keyword evidence="2" id="KW-0805">Transcription regulation</keyword>
<proteinExistence type="inferred from homology"/>
<organism evidence="6 7">
    <name type="scientific">Cronobacter turicensis (strain DSM 18703 / CCUG 55852 / LMG 23827 / z3032)</name>
    <dbReference type="NCBI Taxonomy" id="693216"/>
    <lineage>
        <taxon>Bacteria</taxon>
        <taxon>Pseudomonadati</taxon>
        <taxon>Pseudomonadota</taxon>
        <taxon>Gammaproteobacteria</taxon>
        <taxon>Enterobacterales</taxon>
        <taxon>Enterobacteriaceae</taxon>
        <taxon>Cronobacter</taxon>
    </lineage>
</organism>
<evidence type="ECO:0000256" key="4">
    <source>
        <dbReference type="ARBA" id="ARBA00023163"/>
    </source>
</evidence>
<keyword evidence="3" id="KW-0238">DNA-binding</keyword>
<dbReference type="PANTHER" id="PTHR30118:SF15">
    <property type="entry name" value="TRANSCRIPTIONAL REGULATORY PROTEIN"/>
    <property type="match status" value="1"/>
</dbReference>
<protein>
    <recommendedName>
        <fullName evidence="5">HTH lysR-type domain-containing protein</fullName>
    </recommendedName>
</protein>
<gene>
    <name evidence="6" type="ordered locus">Ctu_28100</name>
</gene>
<accession>C9XW35</accession>
<sequence>MHAALVSLQLIGAIMTIKENDFRKIDLNLLIAFAVLFREQSVSLAADKLHLGQPAVSGALARLRDMFDDPLFIRSGHRMQPTARAVALHGELMPLLEQLQSALFQQAEFHPQQASATITLGMTDWVEMWLMPQLIPALREAAPGLRLNVVASSPFSDPRRLEEGELDMAISVAQAGPRWQEREVLVSMPFVTLWHPSQLRLAAPLTLSDYVREPHLMVTYREATSSLIDTLLARQGESRRICYTTPHFAGLPGLLMQMSALATVPAGLCDMWQTAWGLTSSPVPLDVPPFEVALLWHQRHNSDPALMWLRGFIQRLVANGE</sequence>
<dbReference type="AlphaFoldDB" id="C9XW35"/>
<evidence type="ECO:0000256" key="3">
    <source>
        <dbReference type="ARBA" id="ARBA00023125"/>
    </source>
</evidence>
<dbReference type="PROSITE" id="PS50931">
    <property type="entry name" value="HTH_LYSR"/>
    <property type="match status" value="1"/>
</dbReference>
<dbReference type="SUPFAM" id="SSF46785">
    <property type="entry name" value="Winged helix' DNA-binding domain"/>
    <property type="match status" value="1"/>
</dbReference>
<dbReference type="CDD" id="cd08464">
    <property type="entry name" value="PBP2_DntR_like_2"/>
    <property type="match status" value="1"/>
</dbReference>
<dbReference type="PANTHER" id="PTHR30118">
    <property type="entry name" value="HTH-TYPE TRANSCRIPTIONAL REGULATOR LEUO-RELATED"/>
    <property type="match status" value="1"/>
</dbReference>
<name>C9XW35_CROTZ</name>
<dbReference type="InterPro" id="IPR036390">
    <property type="entry name" value="WH_DNA-bd_sf"/>
</dbReference>
<evidence type="ECO:0000256" key="1">
    <source>
        <dbReference type="ARBA" id="ARBA00009437"/>
    </source>
</evidence>
<dbReference type="Pfam" id="PF03466">
    <property type="entry name" value="LysR_substrate"/>
    <property type="match status" value="1"/>
</dbReference>
<evidence type="ECO:0000313" key="7">
    <source>
        <dbReference type="Proteomes" id="UP000002069"/>
    </source>
</evidence>
<dbReference type="GO" id="GO:0003700">
    <property type="term" value="F:DNA-binding transcription factor activity"/>
    <property type="evidence" value="ECO:0007669"/>
    <property type="project" value="InterPro"/>
</dbReference>
<dbReference type="SUPFAM" id="SSF53850">
    <property type="entry name" value="Periplasmic binding protein-like II"/>
    <property type="match status" value="1"/>
</dbReference>
<reference evidence="6 7" key="1">
    <citation type="journal article" date="2010" name="J. Bacteriol.">
        <title>Complete Genome Sequence of Cronobacter turicensis LMG 23827, a foodborne pathogen causing deaths in neonates.</title>
        <authorList>
            <person name="Stephan R."/>
            <person name="Lehner A."/>
            <person name="Tischler P."/>
            <person name="Rattei T."/>
        </authorList>
    </citation>
    <scope>NUCLEOTIDE SEQUENCE [LARGE SCALE GENOMIC DNA]</scope>
    <source>
        <strain evidence="7">DSM 18703 / CCUG 55852 / LMG 23827 / z3032</strain>
    </source>
</reference>